<dbReference type="RefSeq" id="WP_031383998.1">
    <property type="nucleotide sequence ID" value="NZ_BAABKI010000051.1"/>
</dbReference>
<dbReference type="Pfam" id="PF09361">
    <property type="entry name" value="Phasin_2"/>
    <property type="match status" value="1"/>
</dbReference>
<proteinExistence type="predicted"/>
<feature type="domain" description="Phasin" evidence="1">
    <location>
        <begin position="19"/>
        <end position="110"/>
    </location>
</feature>
<organism evidence="2 3">
    <name type="scientific">Modicisalibacter zincidurans</name>
    <dbReference type="NCBI Taxonomy" id="1178777"/>
    <lineage>
        <taxon>Bacteria</taxon>
        <taxon>Pseudomonadati</taxon>
        <taxon>Pseudomonadota</taxon>
        <taxon>Gammaproteobacteria</taxon>
        <taxon>Oceanospirillales</taxon>
        <taxon>Halomonadaceae</taxon>
        <taxon>Modicisalibacter</taxon>
    </lineage>
</organism>
<accession>A0ABP9RM44</accession>
<evidence type="ECO:0000259" key="1">
    <source>
        <dbReference type="Pfam" id="PF09361"/>
    </source>
</evidence>
<name>A0ABP9RM44_9GAMM</name>
<keyword evidence="3" id="KW-1185">Reference proteome</keyword>
<dbReference type="Proteomes" id="UP001500074">
    <property type="component" value="Unassembled WGS sequence"/>
</dbReference>
<reference evidence="3" key="1">
    <citation type="journal article" date="2019" name="Int. J. Syst. Evol. Microbiol.">
        <title>The Global Catalogue of Microorganisms (GCM) 10K type strain sequencing project: providing services to taxonomists for standard genome sequencing and annotation.</title>
        <authorList>
            <consortium name="The Broad Institute Genomics Platform"/>
            <consortium name="The Broad Institute Genome Sequencing Center for Infectious Disease"/>
            <person name="Wu L."/>
            <person name="Ma J."/>
        </authorList>
    </citation>
    <scope>NUCLEOTIDE SEQUENCE [LARGE SCALE GENOMIC DNA]</scope>
    <source>
        <strain evidence="3">JCM 18472</strain>
    </source>
</reference>
<evidence type="ECO:0000313" key="3">
    <source>
        <dbReference type="Proteomes" id="UP001500074"/>
    </source>
</evidence>
<dbReference type="EMBL" id="BAABKI010000051">
    <property type="protein sequence ID" value="GAA5179481.1"/>
    <property type="molecule type" value="Genomic_DNA"/>
</dbReference>
<protein>
    <recommendedName>
        <fullName evidence="1">Phasin domain-containing protein</fullName>
    </recommendedName>
</protein>
<gene>
    <name evidence="2" type="ORF">GCM10023342_31380</name>
</gene>
<dbReference type="InterPro" id="IPR018968">
    <property type="entry name" value="Phasin"/>
</dbReference>
<sequence>MATSNNFDQATQQLESMFLGPARAYAAMTVDYTEKVLNTQLDFAKACTDTYLGQARSMLDVRDAEGLRNYVQQQQKTAKDLGERFKDDAEKVVALNQDFAQKSQKLVEDNIQTASKTAASKTK</sequence>
<comment type="caution">
    <text evidence="2">The sequence shown here is derived from an EMBL/GenBank/DDBJ whole genome shotgun (WGS) entry which is preliminary data.</text>
</comment>
<evidence type="ECO:0000313" key="2">
    <source>
        <dbReference type="EMBL" id="GAA5179481.1"/>
    </source>
</evidence>